<protein>
    <submittedName>
        <fullName evidence="2">Uncharacterized protein</fullName>
    </submittedName>
</protein>
<evidence type="ECO:0000313" key="2">
    <source>
        <dbReference type="EMBL" id="PSN59331.1"/>
    </source>
</evidence>
<dbReference type="InterPro" id="IPR011024">
    <property type="entry name" value="G_crystallin-like"/>
</dbReference>
<feature type="signal peptide" evidence="1">
    <location>
        <begin position="1"/>
        <end position="16"/>
    </location>
</feature>
<dbReference type="OrthoDB" id="2910287at2759"/>
<sequence>LTIFLAHLLLIPSTSAAPSRLHRRGLPGAVYICTGPNFTGDCGWLMPNSGSCHIAGTGENTPQSVGPDPGGSCVLFEKADCTGNQELTLRFPGQGGDLPTFGGVKCFADGQPRDDGAGIAAEVDVRLAGGIGSVDRKEVQQQVEAMEADGFSQGMIGLKKGVYY</sequence>
<keyword evidence="3" id="KW-1185">Reference proteome</keyword>
<organism evidence="2 3">
    <name type="scientific">Corynespora cassiicola Philippines</name>
    <dbReference type="NCBI Taxonomy" id="1448308"/>
    <lineage>
        <taxon>Eukaryota</taxon>
        <taxon>Fungi</taxon>
        <taxon>Dikarya</taxon>
        <taxon>Ascomycota</taxon>
        <taxon>Pezizomycotina</taxon>
        <taxon>Dothideomycetes</taxon>
        <taxon>Pleosporomycetidae</taxon>
        <taxon>Pleosporales</taxon>
        <taxon>Corynesporascaceae</taxon>
        <taxon>Corynespora</taxon>
    </lineage>
</organism>
<proteinExistence type="predicted"/>
<gene>
    <name evidence="2" type="ORF">BS50DRAFT_447472</name>
</gene>
<keyword evidence="1" id="KW-0732">Signal</keyword>
<dbReference type="SUPFAM" id="SSF49695">
    <property type="entry name" value="gamma-Crystallin-like"/>
    <property type="match status" value="1"/>
</dbReference>
<accession>A0A2T2N1L3</accession>
<feature type="non-terminal residue" evidence="2">
    <location>
        <position position="164"/>
    </location>
</feature>
<evidence type="ECO:0000256" key="1">
    <source>
        <dbReference type="SAM" id="SignalP"/>
    </source>
</evidence>
<evidence type="ECO:0000313" key="3">
    <source>
        <dbReference type="Proteomes" id="UP000240883"/>
    </source>
</evidence>
<reference evidence="2 3" key="1">
    <citation type="journal article" date="2018" name="Front. Microbiol.">
        <title>Genome-Wide Analysis of Corynespora cassiicola Leaf Fall Disease Putative Effectors.</title>
        <authorList>
            <person name="Lopez D."/>
            <person name="Ribeiro S."/>
            <person name="Label P."/>
            <person name="Fumanal B."/>
            <person name="Venisse J.S."/>
            <person name="Kohler A."/>
            <person name="de Oliveira R.R."/>
            <person name="Labutti K."/>
            <person name="Lipzen A."/>
            <person name="Lail K."/>
            <person name="Bauer D."/>
            <person name="Ohm R.A."/>
            <person name="Barry K.W."/>
            <person name="Spatafora J."/>
            <person name="Grigoriev I.V."/>
            <person name="Martin F.M."/>
            <person name="Pujade-Renaud V."/>
        </authorList>
    </citation>
    <scope>NUCLEOTIDE SEQUENCE [LARGE SCALE GENOMIC DNA]</scope>
    <source>
        <strain evidence="2 3">Philippines</strain>
    </source>
</reference>
<name>A0A2T2N1L3_CORCC</name>
<dbReference type="Proteomes" id="UP000240883">
    <property type="component" value="Unassembled WGS sequence"/>
</dbReference>
<dbReference type="EMBL" id="KZ678157">
    <property type="protein sequence ID" value="PSN59331.1"/>
    <property type="molecule type" value="Genomic_DNA"/>
</dbReference>
<feature type="non-terminal residue" evidence="2">
    <location>
        <position position="1"/>
    </location>
</feature>
<feature type="chain" id="PRO_5015629738" evidence="1">
    <location>
        <begin position="17"/>
        <end position="164"/>
    </location>
</feature>
<dbReference type="AlphaFoldDB" id="A0A2T2N1L3"/>